<name>D4H0M0_DENA2</name>
<dbReference type="RefSeq" id="WP_013011044.1">
    <property type="nucleotide sequence ID" value="NC_013943.1"/>
</dbReference>
<evidence type="ECO:0000256" key="1">
    <source>
        <dbReference type="SAM" id="SignalP"/>
    </source>
</evidence>
<dbReference type="PANTHER" id="PTHR35272:SF3">
    <property type="entry name" value="THIOL:DISULFIDE INTERCHANGE PROTEIN DSBC"/>
    <property type="match status" value="1"/>
</dbReference>
<dbReference type="KEGG" id="dap:Dacet_1769"/>
<gene>
    <name evidence="3" type="ordered locus">Dacet_1769</name>
</gene>
<dbReference type="InParanoid" id="D4H0M0"/>
<accession>D4H0M0</accession>
<evidence type="ECO:0000313" key="4">
    <source>
        <dbReference type="Proteomes" id="UP000002012"/>
    </source>
</evidence>
<dbReference type="HOGENOM" id="CLU_1010773_0_0_0"/>
<feature type="chain" id="PRO_5003057923" evidence="1">
    <location>
        <begin position="22"/>
        <end position="279"/>
    </location>
</feature>
<dbReference type="InterPro" id="IPR012336">
    <property type="entry name" value="Thioredoxin-like_fold"/>
</dbReference>
<sequence length="279" mass="31397" precursor="true">MKKLILTLMAFAMLFTGQAFAEDIGAKVESGMKKYFKENEIPLDIKIQVISKVKEPKGLYFIQMTLSDPASGRSQEQFVFSDGKYIMPDILTIDGNTSLKDILTFNASEKVEMDLSKLTLMEGNKDAKHVIVKVSDFQCPYCRKAYEYLHSEIERRNLDVAVYMMHLPLSFHPKAQIYAQIFEAGKEVGADFGDDLYRTNKEFDAKPDEEIIEHFAKMTKDAAKFKALVKSPSVAGKIKMQADMAADLGITGTPELFFDGKPVGGFKQSMYNLALDSFK</sequence>
<dbReference type="eggNOG" id="COG1651">
    <property type="taxonomic scope" value="Bacteria"/>
</dbReference>
<feature type="signal peptide" evidence="1">
    <location>
        <begin position="1"/>
        <end position="21"/>
    </location>
</feature>
<dbReference type="AlphaFoldDB" id="D4H0M0"/>
<dbReference type="PaxDb" id="522772-Dacet_1769"/>
<evidence type="ECO:0000313" key="3">
    <source>
        <dbReference type="EMBL" id="ADD68533.1"/>
    </source>
</evidence>
<dbReference type="PANTHER" id="PTHR35272">
    <property type="entry name" value="THIOL:DISULFIDE INTERCHANGE PROTEIN DSBC-RELATED"/>
    <property type="match status" value="1"/>
</dbReference>
<dbReference type="InterPro" id="IPR036249">
    <property type="entry name" value="Thioredoxin-like_sf"/>
</dbReference>
<evidence type="ECO:0000259" key="2">
    <source>
        <dbReference type="Pfam" id="PF13462"/>
    </source>
</evidence>
<dbReference type="STRING" id="522772.Dacet_1769"/>
<keyword evidence="1" id="KW-0732">Signal</keyword>
<proteinExistence type="predicted"/>
<dbReference type="InterPro" id="IPR051470">
    <property type="entry name" value="Thiol:disulfide_interchange"/>
</dbReference>
<feature type="domain" description="Thioredoxin-like fold" evidence="2">
    <location>
        <begin position="120"/>
        <end position="264"/>
    </location>
</feature>
<protein>
    <submittedName>
        <fullName evidence="3">DSBA oxidoreductase</fullName>
    </submittedName>
</protein>
<dbReference type="SUPFAM" id="SSF52833">
    <property type="entry name" value="Thioredoxin-like"/>
    <property type="match status" value="1"/>
</dbReference>
<dbReference type="Pfam" id="PF13462">
    <property type="entry name" value="Thioredoxin_4"/>
    <property type="match status" value="1"/>
</dbReference>
<organism evidence="3 4">
    <name type="scientific">Denitrovibrio acetiphilus (strain DSM 12809 / NBRC 114555 / N2460)</name>
    <dbReference type="NCBI Taxonomy" id="522772"/>
    <lineage>
        <taxon>Bacteria</taxon>
        <taxon>Pseudomonadati</taxon>
        <taxon>Deferribacterota</taxon>
        <taxon>Deferribacteres</taxon>
        <taxon>Deferribacterales</taxon>
        <taxon>Geovibrionaceae</taxon>
        <taxon>Denitrovibrio</taxon>
    </lineage>
</organism>
<reference evidence="3 4" key="1">
    <citation type="journal article" date="2010" name="Stand. Genomic Sci.">
        <title>Complete genome sequence of Denitrovibrio acetiphilus type strain (N2460).</title>
        <authorList>
            <person name="Kiss H."/>
            <person name="Lang E."/>
            <person name="Lapidus A."/>
            <person name="Copeland A."/>
            <person name="Nolan M."/>
            <person name="Glavina Del Rio T."/>
            <person name="Chen F."/>
            <person name="Lucas S."/>
            <person name="Tice H."/>
            <person name="Cheng J.F."/>
            <person name="Han C."/>
            <person name="Goodwin L."/>
            <person name="Pitluck S."/>
            <person name="Liolios K."/>
            <person name="Pati A."/>
            <person name="Ivanova N."/>
            <person name="Mavromatis K."/>
            <person name="Chen A."/>
            <person name="Palaniappan K."/>
            <person name="Land M."/>
            <person name="Hauser L."/>
            <person name="Chang Y.J."/>
            <person name="Jeffries C.D."/>
            <person name="Detter J.C."/>
            <person name="Brettin T."/>
            <person name="Spring S."/>
            <person name="Rohde M."/>
            <person name="Goker M."/>
            <person name="Woyke T."/>
            <person name="Bristow J."/>
            <person name="Eisen J.A."/>
            <person name="Markowitz V."/>
            <person name="Hugenholtz P."/>
            <person name="Kyrpides N.C."/>
            <person name="Klenk H.P."/>
        </authorList>
    </citation>
    <scope>NUCLEOTIDE SEQUENCE [LARGE SCALE GENOMIC DNA]</scope>
    <source>
        <strain evidence="4">DSM 12809 / NBRC 114555 / N2460</strain>
    </source>
</reference>
<dbReference type="Gene3D" id="3.40.30.10">
    <property type="entry name" value="Glutaredoxin"/>
    <property type="match status" value="1"/>
</dbReference>
<keyword evidence="4" id="KW-1185">Reference proteome</keyword>
<dbReference type="Proteomes" id="UP000002012">
    <property type="component" value="Chromosome"/>
</dbReference>
<dbReference type="EMBL" id="CP001968">
    <property type="protein sequence ID" value="ADD68533.1"/>
    <property type="molecule type" value="Genomic_DNA"/>
</dbReference>